<proteinExistence type="predicted"/>
<reference evidence="1" key="1">
    <citation type="journal article" date="2021" name="Proc. Natl. Acad. Sci. U.S.A.">
        <title>A Catalog of Tens of Thousands of Viruses from Human Metagenomes Reveals Hidden Associations with Chronic Diseases.</title>
        <authorList>
            <person name="Tisza M.J."/>
            <person name="Buck C.B."/>
        </authorList>
    </citation>
    <scope>NUCLEOTIDE SEQUENCE</scope>
    <source>
        <strain evidence="1">CtXZx16</strain>
    </source>
</reference>
<organism evidence="1">
    <name type="scientific">Siphoviridae sp. ctXZx16</name>
    <dbReference type="NCBI Taxonomy" id="2826371"/>
    <lineage>
        <taxon>Viruses</taxon>
        <taxon>Duplodnaviria</taxon>
        <taxon>Heunggongvirae</taxon>
        <taxon>Uroviricota</taxon>
        <taxon>Caudoviricetes</taxon>
    </lineage>
</organism>
<evidence type="ECO:0000313" key="1">
    <source>
        <dbReference type="EMBL" id="DAD82985.1"/>
    </source>
</evidence>
<dbReference type="EMBL" id="BK014925">
    <property type="protein sequence ID" value="DAD82985.1"/>
    <property type="molecule type" value="Genomic_DNA"/>
</dbReference>
<accession>A0A8S5MKX6</accession>
<sequence>MNFENLLDKLKHFTFEEIIEKYNKESYEGDIPVECIDNVVYEDEDLYEFLEEIGAEIYDYGMGYVIITTNEGKYYELPYEERENRFDDELPDETILFFDVNKIYDVTENYVG</sequence>
<name>A0A8S5MKX6_9CAUD</name>
<protein>
    <submittedName>
        <fullName evidence="1">Uncharacterized protein</fullName>
    </submittedName>
</protein>